<comment type="caution">
    <text evidence="1">The sequence shown here is derived from an EMBL/GenBank/DDBJ whole genome shotgun (WGS) entry which is preliminary data.</text>
</comment>
<evidence type="ECO:0000313" key="1">
    <source>
        <dbReference type="EMBL" id="CAD8166478.1"/>
    </source>
</evidence>
<protein>
    <submittedName>
        <fullName evidence="1">Uncharacterized protein</fullName>
    </submittedName>
</protein>
<reference evidence="1" key="1">
    <citation type="submission" date="2021-01" db="EMBL/GenBank/DDBJ databases">
        <authorList>
            <consortium name="Genoscope - CEA"/>
            <person name="William W."/>
        </authorList>
    </citation>
    <scope>NUCLEOTIDE SEQUENCE</scope>
</reference>
<name>A0A8S1UMI2_9CILI</name>
<keyword evidence="2" id="KW-1185">Reference proteome</keyword>
<dbReference type="EMBL" id="CAJJDO010000044">
    <property type="protein sequence ID" value="CAD8166478.1"/>
    <property type="molecule type" value="Genomic_DNA"/>
</dbReference>
<gene>
    <name evidence="1" type="ORF">PPENT_87.1.T0440168</name>
</gene>
<sequence>MYLIRNTELQTGAYKNVIREFEITKQLDHIKQFKEKMKRQLVKILPL</sequence>
<proteinExistence type="predicted"/>
<accession>A0A8S1UMI2</accession>
<dbReference type="AlphaFoldDB" id="A0A8S1UMI2"/>
<dbReference type="Proteomes" id="UP000689195">
    <property type="component" value="Unassembled WGS sequence"/>
</dbReference>
<organism evidence="1 2">
    <name type="scientific">Paramecium pentaurelia</name>
    <dbReference type="NCBI Taxonomy" id="43138"/>
    <lineage>
        <taxon>Eukaryota</taxon>
        <taxon>Sar</taxon>
        <taxon>Alveolata</taxon>
        <taxon>Ciliophora</taxon>
        <taxon>Intramacronucleata</taxon>
        <taxon>Oligohymenophorea</taxon>
        <taxon>Peniculida</taxon>
        <taxon>Parameciidae</taxon>
        <taxon>Paramecium</taxon>
    </lineage>
</organism>
<evidence type="ECO:0000313" key="2">
    <source>
        <dbReference type="Proteomes" id="UP000689195"/>
    </source>
</evidence>